<dbReference type="AlphaFoldDB" id="A0A1Y2MGA0"/>
<protein>
    <submittedName>
        <fullName evidence="2">Uncharacterized protein</fullName>
    </submittedName>
</protein>
<dbReference type="PANTHER" id="PTHR28054:SF1">
    <property type="entry name" value="RNA POLYMERASE I-SPECIFIC TRANSCRIPTION INITIATION FACTOR RRN10"/>
    <property type="match status" value="1"/>
</dbReference>
<dbReference type="Proteomes" id="UP000193240">
    <property type="component" value="Unassembled WGS sequence"/>
</dbReference>
<evidence type="ECO:0000256" key="1">
    <source>
        <dbReference type="SAM" id="MobiDB-lite"/>
    </source>
</evidence>
<feature type="region of interest" description="Disordered" evidence="1">
    <location>
        <begin position="162"/>
        <end position="213"/>
    </location>
</feature>
<dbReference type="OMA" id="HAYITHM"/>
<dbReference type="InParanoid" id="A0A1Y2MGA0"/>
<dbReference type="EMBL" id="KZ107838">
    <property type="protein sequence ID" value="OSS55155.1"/>
    <property type="molecule type" value="Genomic_DNA"/>
</dbReference>
<keyword evidence="3" id="KW-1185">Reference proteome</keyword>
<accession>A0A1Y2MGA0</accession>
<dbReference type="GO" id="GO:0006360">
    <property type="term" value="P:transcription by RNA polymerase I"/>
    <property type="evidence" value="ECO:0007669"/>
    <property type="project" value="InterPro"/>
</dbReference>
<sequence length="213" mass="23158">MSRRLRYGTSARSSPGSVVGDENAVEEKSLRRAANVYDAVAGRVTQAGLIGNVKDVKSSRQPLRPDEVLFKQANAPIRYEETDYYNAHARLPPNQQLPSGELLTAIHAYVSKLYSRNAESDGLPAWKCMDETALIALGILMEETAREVLGETGDFAFIEAADEEEDKLLDPQNGHASADTGSSEPEQVSRAASIEMDSDGTSDGSRYTSEESD</sequence>
<evidence type="ECO:0000313" key="3">
    <source>
        <dbReference type="Proteomes" id="UP000193240"/>
    </source>
</evidence>
<evidence type="ECO:0000313" key="2">
    <source>
        <dbReference type="EMBL" id="OSS55155.1"/>
    </source>
</evidence>
<proteinExistence type="predicted"/>
<reference evidence="2 3" key="1">
    <citation type="journal article" date="2017" name="Genome Announc.">
        <title>Genome sequence of the saprophytic ascomycete Epicoccum nigrum ICMP 19927 strain isolated from New Zealand.</title>
        <authorList>
            <person name="Fokin M."/>
            <person name="Fleetwood D."/>
            <person name="Weir B.S."/>
            <person name="Villas-Boas S.G."/>
        </authorList>
    </citation>
    <scope>NUCLEOTIDE SEQUENCE [LARGE SCALE GENOMIC DNA]</scope>
    <source>
        <strain evidence="2 3">ICMP 19927</strain>
    </source>
</reference>
<organism evidence="2 3">
    <name type="scientific">Epicoccum nigrum</name>
    <name type="common">Soil fungus</name>
    <name type="synonym">Epicoccum purpurascens</name>
    <dbReference type="NCBI Taxonomy" id="105696"/>
    <lineage>
        <taxon>Eukaryota</taxon>
        <taxon>Fungi</taxon>
        <taxon>Dikarya</taxon>
        <taxon>Ascomycota</taxon>
        <taxon>Pezizomycotina</taxon>
        <taxon>Dothideomycetes</taxon>
        <taxon>Pleosporomycetidae</taxon>
        <taxon>Pleosporales</taxon>
        <taxon>Pleosporineae</taxon>
        <taxon>Didymellaceae</taxon>
        <taxon>Epicoccum</taxon>
    </lineage>
</organism>
<dbReference type="PANTHER" id="PTHR28054">
    <property type="entry name" value="RNA POLYMERASE I-SPECIFIC TRANSCRIPTION INITIATION FACTOR RRN10"/>
    <property type="match status" value="1"/>
</dbReference>
<dbReference type="InterPro" id="IPR022793">
    <property type="entry name" value="Rrn10"/>
</dbReference>
<gene>
    <name evidence="2" type="ORF">B5807_01734</name>
</gene>
<name>A0A1Y2MGA0_EPING</name>
<feature type="region of interest" description="Disordered" evidence="1">
    <location>
        <begin position="1"/>
        <end position="23"/>
    </location>
</feature>